<dbReference type="Gene3D" id="1.10.10.10">
    <property type="entry name" value="Winged helix-like DNA-binding domain superfamily/Winged helix DNA-binding domain"/>
    <property type="match status" value="2"/>
</dbReference>
<accession>A0A6N9QU44</accession>
<keyword evidence="4" id="KW-0131">Cell cycle</keyword>
<keyword evidence="2" id="KW-0132">Cell division</keyword>
<dbReference type="SUPFAM" id="SSF46785">
    <property type="entry name" value="Winged helix' DNA-binding domain"/>
    <property type="match status" value="2"/>
</dbReference>
<protein>
    <submittedName>
        <fullName evidence="6">Chromosome segregation and condensation protein ScpB</fullName>
    </submittedName>
</protein>
<evidence type="ECO:0000313" key="6">
    <source>
        <dbReference type="EMBL" id="NDO76682.1"/>
    </source>
</evidence>
<dbReference type="AlphaFoldDB" id="A0A6N9QU44"/>
<reference evidence="6 7" key="1">
    <citation type="submission" date="2019-11" db="EMBL/GenBank/DDBJ databases">
        <title>Draft genome sequence of Kocuria indica DP-K7, a methyl red degrading Actinobacterium.</title>
        <authorList>
            <person name="Kumaran S."/>
            <person name="Tischler D."/>
            <person name="Ngo A.C.R."/>
            <person name="Schultes F."/>
        </authorList>
    </citation>
    <scope>NUCLEOTIDE SEQUENCE [LARGE SCALE GENOMIC DNA]</scope>
    <source>
        <strain evidence="6 7">DP-K7</strain>
    </source>
</reference>
<dbReference type="GO" id="GO:0051304">
    <property type="term" value="P:chromosome separation"/>
    <property type="evidence" value="ECO:0007669"/>
    <property type="project" value="InterPro"/>
</dbReference>
<dbReference type="PANTHER" id="PTHR34298:SF2">
    <property type="entry name" value="SEGREGATION AND CONDENSATION PROTEIN B"/>
    <property type="match status" value="1"/>
</dbReference>
<evidence type="ECO:0000256" key="1">
    <source>
        <dbReference type="ARBA" id="ARBA00022490"/>
    </source>
</evidence>
<evidence type="ECO:0000256" key="3">
    <source>
        <dbReference type="ARBA" id="ARBA00022829"/>
    </source>
</evidence>
<dbReference type="InterPro" id="IPR036390">
    <property type="entry name" value="WH_DNA-bd_sf"/>
</dbReference>
<dbReference type="Pfam" id="PF04079">
    <property type="entry name" value="SMC_ScpB"/>
    <property type="match status" value="1"/>
</dbReference>
<sequence length="258" mass="27214">MAEPSPARPPVVDTVDTHDTHATGVAGSAADAAGHHDPGETGQPAGLDDAQLCSALEAVLMVAAAPVQLEEFARVTGEPVHRVRSALEHLKADYDGVIGNTPAHSPRDGTAGYYGRSASRDDAVPAARVRGFELREVAGGWRIYSRSEHAQLVTDFVVEGSSSRLSQAALETLAVVAYLQPVSRSRVSAIRGVNVDGVVRTLVQRGLLTAHEREEATGSVLYSTTPLFLEKLGLGSLDELPDIAPLLPGTDQLDDIED</sequence>
<proteinExistence type="predicted"/>
<keyword evidence="3" id="KW-0159">Chromosome partition</keyword>
<keyword evidence="1" id="KW-0963">Cytoplasm</keyword>
<dbReference type="PANTHER" id="PTHR34298">
    <property type="entry name" value="SEGREGATION AND CONDENSATION PROTEIN B"/>
    <property type="match status" value="1"/>
</dbReference>
<feature type="region of interest" description="Disordered" evidence="5">
    <location>
        <begin position="27"/>
        <end position="46"/>
    </location>
</feature>
<evidence type="ECO:0000256" key="2">
    <source>
        <dbReference type="ARBA" id="ARBA00022618"/>
    </source>
</evidence>
<dbReference type="Proteomes" id="UP000471026">
    <property type="component" value="Unassembled WGS sequence"/>
</dbReference>
<organism evidence="6 7">
    <name type="scientific">Kocuria marina subsp. indica</name>
    <dbReference type="NCBI Taxonomy" id="1049583"/>
    <lineage>
        <taxon>Bacteria</taxon>
        <taxon>Bacillati</taxon>
        <taxon>Actinomycetota</taxon>
        <taxon>Actinomycetes</taxon>
        <taxon>Micrococcales</taxon>
        <taxon>Micrococcaceae</taxon>
        <taxon>Kocuria</taxon>
    </lineage>
</organism>
<dbReference type="GO" id="GO:0051301">
    <property type="term" value="P:cell division"/>
    <property type="evidence" value="ECO:0007669"/>
    <property type="project" value="UniProtKB-KW"/>
</dbReference>
<gene>
    <name evidence="6" type="ORF">GKZ75_00135</name>
</gene>
<dbReference type="EMBL" id="WMHZ01000001">
    <property type="protein sequence ID" value="NDO76682.1"/>
    <property type="molecule type" value="Genomic_DNA"/>
</dbReference>
<dbReference type="InterPro" id="IPR036388">
    <property type="entry name" value="WH-like_DNA-bd_sf"/>
</dbReference>
<name>A0A6N9QU44_9MICC</name>
<evidence type="ECO:0000256" key="5">
    <source>
        <dbReference type="SAM" id="MobiDB-lite"/>
    </source>
</evidence>
<comment type="caution">
    <text evidence="6">The sequence shown here is derived from an EMBL/GenBank/DDBJ whole genome shotgun (WGS) entry which is preliminary data.</text>
</comment>
<dbReference type="InterPro" id="IPR005234">
    <property type="entry name" value="ScpB_csome_segregation"/>
</dbReference>
<evidence type="ECO:0000256" key="4">
    <source>
        <dbReference type="ARBA" id="ARBA00023306"/>
    </source>
</evidence>
<evidence type="ECO:0000313" key="7">
    <source>
        <dbReference type="Proteomes" id="UP000471026"/>
    </source>
</evidence>